<dbReference type="InterPro" id="IPR029058">
    <property type="entry name" value="AB_hydrolase_fold"/>
</dbReference>
<name>A0A1I0XHE1_9PSEU</name>
<dbReference type="InterPro" id="IPR050266">
    <property type="entry name" value="AB_hydrolase_sf"/>
</dbReference>
<dbReference type="GO" id="GO:0016787">
    <property type="term" value="F:hydrolase activity"/>
    <property type="evidence" value="ECO:0007669"/>
    <property type="project" value="UniProtKB-KW"/>
</dbReference>
<dbReference type="EMBL" id="FOKG01000003">
    <property type="protein sequence ID" value="SFA99856.1"/>
    <property type="molecule type" value="Genomic_DNA"/>
</dbReference>
<dbReference type="Pfam" id="PF12697">
    <property type="entry name" value="Abhydrolase_6"/>
    <property type="match status" value="1"/>
</dbReference>
<dbReference type="InterPro" id="IPR000639">
    <property type="entry name" value="Epox_hydrolase-like"/>
</dbReference>
<dbReference type="PANTHER" id="PTHR43798">
    <property type="entry name" value="MONOACYLGLYCEROL LIPASE"/>
    <property type="match status" value="1"/>
</dbReference>
<dbReference type="PRINTS" id="PR00111">
    <property type="entry name" value="ABHYDROLASE"/>
</dbReference>
<dbReference type="Proteomes" id="UP000243799">
    <property type="component" value="Unassembled WGS sequence"/>
</dbReference>
<dbReference type="STRING" id="490629.SAMN05216266_103174"/>
<dbReference type="PANTHER" id="PTHR43798:SF31">
    <property type="entry name" value="AB HYDROLASE SUPERFAMILY PROTEIN YCLE"/>
    <property type="match status" value="1"/>
</dbReference>
<accession>A0A1I0XHE1</accession>
<proteinExistence type="predicted"/>
<evidence type="ECO:0000259" key="2">
    <source>
        <dbReference type="Pfam" id="PF12697"/>
    </source>
</evidence>
<keyword evidence="4" id="KW-1185">Reference proteome</keyword>
<evidence type="ECO:0000256" key="1">
    <source>
        <dbReference type="ARBA" id="ARBA00022801"/>
    </source>
</evidence>
<dbReference type="PRINTS" id="PR00412">
    <property type="entry name" value="EPOXHYDRLASE"/>
</dbReference>
<dbReference type="AlphaFoldDB" id="A0A1I0XHE1"/>
<evidence type="ECO:0000313" key="4">
    <source>
        <dbReference type="Proteomes" id="UP000243799"/>
    </source>
</evidence>
<dbReference type="GO" id="GO:0016020">
    <property type="term" value="C:membrane"/>
    <property type="evidence" value="ECO:0007669"/>
    <property type="project" value="TreeGrafter"/>
</dbReference>
<dbReference type="Gene3D" id="3.40.50.1820">
    <property type="entry name" value="alpha/beta hydrolase"/>
    <property type="match status" value="1"/>
</dbReference>
<gene>
    <name evidence="3" type="ORF">SAMN05216266_103174</name>
</gene>
<dbReference type="SUPFAM" id="SSF53474">
    <property type="entry name" value="alpha/beta-Hydrolases"/>
    <property type="match status" value="1"/>
</dbReference>
<organism evidence="3 4">
    <name type="scientific">Amycolatopsis marina</name>
    <dbReference type="NCBI Taxonomy" id="490629"/>
    <lineage>
        <taxon>Bacteria</taxon>
        <taxon>Bacillati</taxon>
        <taxon>Actinomycetota</taxon>
        <taxon>Actinomycetes</taxon>
        <taxon>Pseudonocardiales</taxon>
        <taxon>Pseudonocardiaceae</taxon>
        <taxon>Amycolatopsis</taxon>
    </lineage>
</organism>
<reference evidence="4" key="1">
    <citation type="submission" date="2016-10" db="EMBL/GenBank/DDBJ databases">
        <authorList>
            <person name="Varghese N."/>
            <person name="Submissions S."/>
        </authorList>
    </citation>
    <scope>NUCLEOTIDE SEQUENCE [LARGE SCALE GENOMIC DNA]</scope>
    <source>
        <strain evidence="4">CGMCC 4.3568</strain>
    </source>
</reference>
<feature type="domain" description="AB hydrolase-1" evidence="2">
    <location>
        <begin position="32"/>
        <end position="269"/>
    </location>
</feature>
<sequence length="280" mass="28661">MSTVGTEHTEVVGANGVRIALRVAGEPHLPPIVLVHGWAQSARAWSLQLADPELTRRFRLIAMDLRGHGDSDVPADGYDDPAAWAGDLAAVLEFAGAPAVVVGWSYGGLVITDHVRVHGTDGLAGIVLAGAITEIGKGRAGGRIGSAMRGALPDALSEDPAVALPALTGLNEGMATAAVPGALAQALLGASLSVPPAVRGALFRRTVDSAEVLAGVDVPTLVVHGTEDLVVDPSAGEFAAGKIPGATRRWVQGVGHLPFIEAAEEFNAALLRFAEERSAP</sequence>
<dbReference type="InterPro" id="IPR000073">
    <property type="entry name" value="AB_hydrolase_1"/>
</dbReference>
<evidence type="ECO:0000313" key="3">
    <source>
        <dbReference type="EMBL" id="SFA99856.1"/>
    </source>
</evidence>
<keyword evidence="1" id="KW-0378">Hydrolase</keyword>
<protein>
    <submittedName>
        <fullName evidence="3">Pimeloyl-ACP methyl ester carboxylesterase</fullName>
    </submittedName>
</protein>